<gene>
    <name evidence="3" type="ORF">CLAFUR5_11817</name>
</gene>
<evidence type="ECO:0000256" key="1">
    <source>
        <dbReference type="SAM" id="Coils"/>
    </source>
</evidence>
<dbReference type="EMBL" id="CP090172">
    <property type="protein sequence ID" value="UJO22960.1"/>
    <property type="molecule type" value="Genomic_DNA"/>
</dbReference>
<organism evidence="3 4">
    <name type="scientific">Passalora fulva</name>
    <name type="common">Tomato leaf mold</name>
    <name type="synonym">Cladosporium fulvum</name>
    <dbReference type="NCBI Taxonomy" id="5499"/>
    <lineage>
        <taxon>Eukaryota</taxon>
        <taxon>Fungi</taxon>
        <taxon>Dikarya</taxon>
        <taxon>Ascomycota</taxon>
        <taxon>Pezizomycotina</taxon>
        <taxon>Dothideomycetes</taxon>
        <taxon>Dothideomycetidae</taxon>
        <taxon>Mycosphaerellales</taxon>
        <taxon>Mycosphaerellaceae</taxon>
        <taxon>Fulvia</taxon>
    </lineage>
</organism>
<feature type="region of interest" description="Disordered" evidence="2">
    <location>
        <begin position="85"/>
        <end position="143"/>
    </location>
</feature>
<keyword evidence="4" id="KW-1185">Reference proteome</keyword>
<evidence type="ECO:0000313" key="4">
    <source>
        <dbReference type="Proteomes" id="UP000756132"/>
    </source>
</evidence>
<dbReference type="KEGG" id="ffu:CLAFUR5_11817"/>
<reference evidence="3" key="1">
    <citation type="submission" date="2021-12" db="EMBL/GenBank/DDBJ databases">
        <authorList>
            <person name="Zaccaron A."/>
            <person name="Stergiopoulos I."/>
        </authorList>
    </citation>
    <scope>NUCLEOTIDE SEQUENCE</scope>
    <source>
        <strain evidence="3">Race5_Kim</strain>
    </source>
</reference>
<feature type="coiled-coil region" evidence="1">
    <location>
        <begin position="45"/>
        <end position="79"/>
    </location>
</feature>
<evidence type="ECO:0000256" key="2">
    <source>
        <dbReference type="SAM" id="MobiDB-lite"/>
    </source>
</evidence>
<dbReference type="RefSeq" id="XP_047767326.1">
    <property type="nucleotide sequence ID" value="XM_047910965.1"/>
</dbReference>
<dbReference type="GeneID" id="71991695"/>
<accession>A0A9Q8UUK0</accession>
<sequence length="271" mass="30050">MGWRDDFQRCKDADQRKIELEAQDADVIGKLLRQEREVVSLVTSIAQSRRHLASCEQEVDKLRAEHDQFSTQIAALESTIEDIMSAGKDKSPNKPTEATSAHEGPSLPAPRSVPLSRLFTPTPPPQALPLTKSPESDPSYHSPVAPVAQMLAPLPRLDGDDDHMPGFPTVVLIDGRWVEIVCAGCEGNVTRSANGGHPFYVGKKGIRGHFYKCSKADLGASPWKVWRVFDLDDVKRMELFREQPKEPIVKVEVARTHRPPTFGNGSGKRRS</sequence>
<dbReference type="AlphaFoldDB" id="A0A9Q8UUK0"/>
<dbReference type="Proteomes" id="UP000756132">
    <property type="component" value="Chromosome 10"/>
</dbReference>
<name>A0A9Q8UUK0_PASFU</name>
<proteinExistence type="predicted"/>
<evidence type="ECO:0000313" key="3">
    <source>
        <dbReference type="EMBL" id="UJO22960.1"/>
    </source>
</evidence>
<keyword evidence="1" id="KW-0175">Coiled coil</keyword>
<reference evidence="3" key="2">
    <citation type="journal article" date="2022" name="Microb. Genom.">
        <title>A chromosome-scale genome assembly of the tomato pathogen Cladosporium fulvum reveals a compartmentalized genome architecture and the presence of a dispensable chromosome.</title>
        <authorList>
            <person name="Zaccaron A.Z."/>
            <person name="Chen L.H."/>
            <person name="Samaras A."/>
            <person name="Stergiopoulos I."/>
        </authorList>
    </citation>
    <scope>NUCLEOTIDE SEQUENCE</scope>
    <source>
        <strain evidence="3">Race5_Kim</strain>
    </source>
</reference>
<protein>
    <submittedName>
        <fullName evidence="3">Uncharacterized protein</fullName>
    </submittedName>
</protein>